<evidence type="ECO:0000313" key="4">
    <source>
        <dbReference type="EMBL" id="MBA0085158.1"/>
    </source>
</evidence>
<dbReference type="AlphaFoldDB" id="A0A7V8NPM4"/>
<dbReference type="EMBL" id="JACDQQ010000887">
    <property type="protein sequence ID" value="MBA0085158.1"/>
    <property type="molecule type" value="Genomic_DNA"/>
</dbReference>
<dbReference type="Proteomes" id="UP000567293">
    <property type="component" value="Unassembled WGS sequence"/>
</dbReference>
<dbReference type="Pfam" id="PF04773">
    <property type="entry name" value="FecR"/>
    <property type="match status" value="1"/>
</dbReference>
<gene>
    <name evidence="4" type="ORF">HRJ53_09185</name>
</gene>
<evidence type="ECO:0000313" key="5">
    <source>
        <dbReference type="Proteomes" id="UP000567293"/>
    </source>
</evidence>
<dbReference type="InterPro" id="IPR006860">
    <property type="entry name" value="FecR"/>
</dbReference>
<dbReference type="PANTHER" id="PTHR38731:SF3">
    <property type="entry name" value="BLL6125 PROTEIN"/>
    <property type="match status" value="1"/>
</dbReference>
<feature type="non-terminal residue" evidence="4">
    <location>
        <position position="342"/>
    </location>
</feature>
<protein>
    <submittedName>
        <fullName evidence="4">FecR domain-containing protein</fullName>
    </submittedName>
</protein>
<keyword evidence="1" id="KW-0472">Membrane</keyword>
<keyword evidence="1" id="KW-1133">Transmembrane helix</keyword>
<keyword evidence="1" id="KW-0812">Transmembrane</keyword>
<feature type="transmembrane region" description="Helical" evidence="1">
    <location>
        <begin position="316"/>
        <end position="340"/>
    </location>
</feature>
<dbReference type="PANTHER" id="PTHR38731">
    <property type="entry name" value="LIPL45-RELATED LIPOPROTEIN-RELATED"/>
    <property type="match status" value="1"/>
</dbReference>
<keyword evidence="2" id="KW-0732">Signal</keyword>
<evidence type="ECO:0000256" key="2">
    <source>
        <dbReference type="SAM" id="SignalP"/>
    </source>
</evidence>
<reference evidence="4" key="1">
    <citation type="submission" date="2020-06" db="EMBL/GenBank/DDBJ databases">
        <title>Legume-microbial interactions unlock mineral nutrients during tropical forest succession.</title>
        <authorList>
            <person name="Epihov D.Z."/>
        </authorList>
    </citation>
    <scope>NUCLEOTIDE SEQUENCE [LARGE SCALE GENOMIC DNA]</scope>
    <source>
        <strain evidence="4">Pan2503</strain>
    </source>
</reference>
<keyword evidence="5" id="KW-1185">Reference proteome</keyword>
<dbReference type="Gene3D" id="2.60.120.1440">
    <property type="match status" value="1"/>
</dbReference>
<comment type="caution">
    <text evidence="4">The sequence shown here is derived from an EMBL/GenBank/DDBJ whole genome shotgun (WGS) entry which is preliminary data.</text>
</comment>
<accession>A0A7V8NPM4</accession>
<feature type="domain" description="FecR protein" evidence="3">
    <location>
        <begin position="74"/>
        <end position="169"/>
    </location>
</feature>
<name>A0A7V8NPM4_9BACT</name>
<dbReference type="InterPro" id="IPR046535">
    <property type="entry name" value="DUF6600"/>
</dbReference>
<proteinExistence type="predicted"/>
<evidence type="ECO:0000256" key="1">
    <source>
        <dbReference type="SAM" id="Phobius"/>
    </source>
</evidence>
<feature type="chain" id="PRO_5030860042" evidence="2">
    <location>
        <begin position="32"/>
        <end position="342"/>
    </location>
</feature>
<evidence type="ECO:0000259" key="3">
    <source>
        <dbReference type="Pfam" id="PF04773"/>
    </source>
</evidence>
<organism evidence="4 5">
    <name type="scientific">Candidatus Acidiferrum panamense</name>
    <dbReference type="NCBI Taxonomy" id="2741543"/>
    <lineage>
        <taxon>Bacteria</taxon>
        <taxon>Pseudomonadati</taxon>
        <taxon>Acidobacteriota</taxon>
        <taxon>Terriglobia</taxon>
        <taxon>Candidatus Acidiferrales</taxon>
        <taxon>Candidatus Acidiferrum</taxon>
    </lineage>
</organism>
<sequence>MKTITSSSGSKLRLLLCVAGLWLLVPPQARADDDKDPPARVGRISIVEGSVSLQPGGQGDWGTAARNRPVTIGDKLWVDKDSRAELQAGEATFHVGSMTALSFLNLDEAMTQVRIPEGAVNFRVRELRQGDVYEVDTPNAVFNVKEAGAFRIDVNEAGDSSRITVIRGAGEINTDGTTYEVRAGEQAEFNGAENPTYSIVHWPGPDGLDKWAEERDLKEDRSASGQYVSREMPGYDDLDDNGTWRDEPEYGHVWFPSDTPSSWAPYSNGYWNWVAPWGWTWIDYSPWGFAPYHYGRWAFIGGAWGWCPGPYFGAPVYGPAFVGFLGVGWGFGFGFGVGWFPL</sequence>
<feature type="signal peptide" evidence="2">
    <location>
        <begin position="1"/>
        <end position="31"/>
    </location>
</feature>
<dbReference type="Pfam" id="PF20245">
    <property type="entry name" value="DUF6600"/>
    <property type="match status" value="1"/>
</dbReference>